<evidence type="ECO:0000313" key="4">
    <source>
        <dbReference type="Proteomes" id="UP001476950"/>
    </source>
</evidence>
<protein>
    <submittedName>
        <fullName evidence="3">Anthranilate synthase component I family protein</fullName>
    </submittedName>
</protein>
<dbReference type="InterPro" id="IPR019999">
    <property type="entry name" value="Anth_synth_I-like"/>
</dbReference>
<gene>
    <name evidence="3" type="ORF">NDI38_14360</name>
</gene>
<feature type="domain" description="Anthranilate synthase component I N-terminal" evidence="2">
    <location>
        <begin position="28"/>
        <end position="168"/>
    </location>
</feature>
<dbReference type="RefSeq" id="WP_190452040.1">
    <property type="nucleotide sequence ID" value="NZ_JAMPLM010000012.1"/>
</dbReference>
<dbReference type="InterPro" id="IPR006805">
    <property type="entry name" value="Anth_synth_I_N"/>
</dbReference>
<dbReference type="Pfam" id="PF04715">
    <property type="entry name" value="Anth_synt_I_N"/>
    <property type="match status" value="1"/>
</dbReference>
<dbReference type="EMBL" id="JAMPLM010000012">
    <property type="protein sequence ID" value="MEP1059624.1"/>
    <property type="molecule type" value="Genomic_DNA"/>
</dbReference>
<organism evidence="3 4">
    <name type="scientific">Stenomitos frigidus AS-A4</name>
    <dbReference type="NCBI Taxonomy" id="2933935"/>
    <lineage>
        <taxon>Bacteria</taxon>
        <taxon>Bacillati</taxon>
        <taxon>Cyanobacteriota</taxon>
        <taxon>Cyanophyceae</taxon>
        <taxon>Leptolyngbyales</taxon>
        <taxon>Leptolyngbyaceae</taxon>
        <taxon>Stenomitos</taxon>
    </lineage>
</organism>
<evidence type="ECO:0000313" key="3">
    <source>
        <dbReference type="EMBL" id="MEP1059624.1"/>
    </source>
</evidence>
<keyword evidence="4" id="KW-1185">Reference proteome</keyword>
<dbReference type="Gene3D" id="3.60.120.10">
    <property type="entry name" value="Anthranilate synthase"/>
    <property type="match status" value="1"/>
</dbReference>
<evidence type="ECO:0000259" key="2">
    <source>
        <dbReference type="Pfam" id="PF04715"/>
    </source>
</evidence>
<dbReference type="SUPFAM" id="SSF56322">
    <property type="entry name" value="ADC synthase"/>
    <property type="match status" value="1"/>
</dbReference>
<name>A0ABV0KMV0_9CYAN</name>
<sequence length="518" mass="57125">MIFPSFSDFTSLAKQGNFVPVYQEWIADLDTPVSAWYRVCAGQPYSFLLESIEGGEQLGRYSLLGCDPLWVLEARGNRTTQTYRNGEQEVFDGDPFAVLARCLEPYRPVKLPQLPPGIGGLFGFWGYELIHWIEPRVPIYPATATDLPDGLWMQVDNLLIFDQVKRKIWAIAYADLRDPNTDHALAYQQACDRVAQLVNKLQSPLSEQAVLLAWTPPGTSSPPSVPNQHSSPALYTSNTTKEQFCANVETAKAHIQAGDIFQVVVSQRLSAEYSGDPFALYRSLRLINPSPYMAYFHFGDWQIIGSSPEVMVKAELAPDPTEPLVATVRPIAGTRQRGKTFQEDAALAADLLEDPKEVAEHVMLVDLGRNDLGRVCINGTVSVDELMVIERYSHVMHIVSNVVGKLAPSKTAWDLLKACFPAGTVSGAPKIRAMEIIHSLEPCRRGPYSGAYGYYDFEGQLNTAIAIRTMVVRSQGGGKHTVTVQAGAGLVADSQPEAEYEETLNKAKGMLEAIRSLT</sequence>
<reference evidence="3 4" key="1">
    <citation type="submission" date="2022-04" db="EMBL/GenBank/DDBJ databases">
        <title>Positive selection, recombination, and allopatry shape intraspecific diversity of widespread and dominant cyanobacteria.</title>
        <authorList>
            <person name="Wei J."/>
            <person name="Shu W."/>
            <person name="Hu C."/>
        </authorList>
    </citation>
    <scope>NUCLEOTIDE SEQUENCE [LARGE SCALE GENOMIC DNA]</scope>
    <source>
        <strain evidence="3 4">AS-A4</strain>
    </source>
</reference>
<accession>A0ABV0KMV0</accession>
<comment type="caution">
    <text evidence="3">The sequence shown here is derived from an EMBL/GenBank/DDBJ whole genome shotgun (WGS) entry which is preliminary data.</text>
</comment>
<dbReference type="Pfam" id="PF00425">
    <property type="entry name" value="Chorismate_bind"/>
    <property type="match status" value="1"/>
</dbReference>
<dbReference type="InterPro" id="IPR005801">
    <property type="entry name" value="ADC_synthase"/>
</dbReference>
<dbReference type="PANTHER" id="PTHR11236:SF9">
    <property type="entry name" value="ANTHRANILATE SYNTHASE COMPONENT 1"/>
    <property type="match status" value="1"/>
</dbReference>
<dbReference type="Proteomes" id="UP001476950">
    <property type="component" value="Unassembled WGS sequence"/>
</dbReference>
<dbReference type="PRINTS" id="PR00095">
    <property type="entry name" value="ANTSNTHASEI"/>
</dbReference>
<dbReference type="InterPro" id="IPR015890">
    <property type="entry name" value="Chorismate_C"/>
</dbReference>
<proteinExistence type="predicted"/>
<dbReference type="PANTHER" id="PTHR11236">
    <property type="entry name" value="AMINOBENZOATE/ANTHRANILATE SYNTHASE"/>
    <property type="match status" value="1"/>
</dbReference>
<feature type="domain" description="Chorismate-utilising enzyme C-terminal" evidence="1">
    <location>
        <begin position="241"/>
        <end position="506"/>
    </location>
</feature>
<evidence type="ECO:0000259" key="1">
    <source>
        <dbReference type="Pfam" id="PF00425"/>
    </source>
</evidence>